<dbReference type="PANTHER" id="PTHR42878:SF15">
    <property type="entry name" value="BACTERIOPHYTOCHROME"/>
    <property type="match status" value="1"/>
</dbReference>
<proteinExistence type="predicted"/>
<dbReference type="InterPro" id="IPR003594">
    <property type="entry name" value="HATPase_dom"/>
</dbReference>
<keyword evidence="5" id="KW-0418">Kinase</keyword>
<dbReference type="SMART" id="SM00091">
    <property type="entry name" value="PAS"/>
    <property type="match status" value="2"/>
</dbReference>
<comment type="caution">
    <text evidence="9">The sequence shown here is derived from an EMBL/GenBank/DDBJ whole genome shotgun (WGS) entry which is preliminary data.</text>
</comment>
<dbReference type="InterPro" id="IPR050351">
    <property type="entry name" value="BphY/WalK/GraS-like"/>
</dbReference>
<evidence type="ECO:0000256" key="6">
    <source>
        <dbReference type="ARBA" id="ARBA00023136"/>
    </source>
</evidence>
<dbReference type="PROSITE" id="PS50109">
    <property type="entry name" value="HIS_KIN"/>
    <property type="match status" value="1"/>
</dbReference>
<keyword evidence="10" id="KW-1185">Reference proteome</keyword>
<evidence type="ECO:0000313" key="9">
    <source>
        <dbReference type="EMBL" id="MFC0202780.1"/>
    </source>
</evidence>
<evidence type="ECO:0000256" key="5">
    <source>
        <dbReference type="ARBA" id="ARBA00022777"/>
    </source>
</evidence>
<dbReference type="InterPro" id="IPR004358">
    <property type="entry name" value="Sig_transdc_His_kin-like_C"/>
</dbReference>
<keyword evidence="3" id="KW-0597">Phosphoprotein</keyword>
<keyword evidence="6" id="KW-0472">Membrane</keyword>
<keyword evidence="4" id="KW-0808">Transferase</keyword>
<dbReference type="CDD" id="cd00075">
    <property type="entry name" value="HATPase"/>
    <property type="match status" value="1"/>
</dbReference>
<dbReference type="Gene3D" id="3.30.565.10">
    <property type="entry name" value="Histidine kinase-like ATPase, C-terminal domain"/>
    <property type="match status" value="1"/>
</dbReference>
<feature type="domain" description="PAS" evidence="8">
    <location>
        <begin position="125"/>
        <end position="178"/>
    </location>
</feature>
<evidence type="ECO:0000256" key="1">
    <source>
        <dbReference type="ARBA" id="ARBA00000085"/>
    </source>
</evidence>
<protein>
    <recommendedName>
        <fullName evidence="2">histidine kinase</fullName>
        <ecNumber evidence="2">2.7.13.3</ecNumber>
    </recommendedName>
</protein>
<dbReference type="EC" id="2.7.13.3" evidence="2"/>
<sequence length="485" mass="53323">MPFVPDIRSALVHAPVAAMIVDRDGVVTWANQACATLLAEPDPDALRLSLFYVRFGEDDAETLRKVFDHFFASPVDMREPWTRQFVANGADGSRPVVAATLTPVADEDGSRAVVYLRNLTREATAERRFTQMFESMPLGAVVVDGHGCIAQANAVLASQFGWSIEAMIGQPLSMLLPERYHEAHAQELAAFVARPYARILGLDRDLTALHCSGREFPVEIALTRLETIGQPLFMAIVSDVSHRRRAERALQQTNAQLEEFTYVASHDLRSPLRGIGDLVSWIREDLGEALGAQAIPPEVAHNFDRITQRIERCEQMIDDLLHYARAGVRDPDLHQLDPRELVEEALAMTAIPEGFVVELDVHGAPLTAPRAPLATSLRNLIANAVKHHGGPRGSIRISARDEGRFCVFTVEDDGQGIPTGSEDRIFKLFHRASPGTDGDGVGLALTRRMINAHGGMVTVQAKGPLGGARFEVHWPRILLLEGEDD</sequence>
<dbReference type="CDD" id="cd00082">
    <property type="entry name" value="HisKA"/>
    <property type="match status" value="1"/>
</dbReference>
<evidence type="ECO:0000256" key="3">
    <source>
        <dbReference type="ARBA" id="ARBA00022553"/>
    </source>
</evidence>
<dbReference type="Pfam" id="PF13426">
    <property type="entry name" value="PAS_9"/>
    <property type="match status" value="1"/>
</dbReference>
<dbReference type="SUPFAM" id="SSF55785">
    <property type="entry name" value="PYP-like sensor domain (PAS domain)"/>
    <property type="match status" value="2"/>
</dbReference>
<dbReference type="Proteomes" id="UP001589798">
    <property type="component" value="Unassembled WGS sequence"/>
</dbReference>
<dbReference type="InterPro" id="IPR036097">
    <property type="entry name" value="HisK_dim/P_sf"/>
</dbReference>
<accession>A0ABV6CPX9</accession>
<reference evidence="9 10" key="1">
    <citation type="submission" date="2024-09" db="EMBL/GenBank/DDBJ databases">
        <authorList>
            <person name="Sun Q."/>
            <person name="Mori K."/>
        </authorList>
    </citation>
    <scope>NUCLEOTIDE SEQUENCE [LARGE SCALE GENOMIC DNA]</scope>
    <source>
        <strain evidence="9 10">CCM 7706</strain>
    </source>
</reference>
<dbReference type="SMART" id="SM00388">
    <property type="entry name" value="HisKA"/>
    <property type="match status" value="1"/>
</dbReference>
<dbReference type="InterPro" id="IPR013767">
    <property type="entry name" value="PAS_fold"/>
</dbReference>
<dbReference type="PROSITE" id="PS50112">
    <property type="entry name" value="PAS"/>
    <property type="match status" value="1"/>
</dbReference>
<dbReference type="InterPro" id="IPR036890">
    <property type="entry name" value="HATPase_C_sf"/>
</dbReference>
<comment type="catalytic activity">
    <reaction evidence="1">
        <text>ATP + protein L-histidine = ADP + protein N-phospho-L-histidine.</text>
        <dbReference type="EC" id="2.7.13.3"/>
    </reaction>
</comment>
<dbReference type="SUPFAM" id="SSF47384">
    <property type="entry name" value="Homodimeric domain of signal transducing histidine kinase"/>
    <property type="match status" value="1"/>
</dbReference>
<dbReference type="SMART" id="SM00387">
    <property type="entry name" value="HATPase_c"/>
    <property type="match status" value="1"/>
</dbReference>
<dbReference type="Pfam" id="PF02518">
    <property type="entry name" value="HATPase_c"/>
    <property type="match status" value="1"/>
</dbReference>
<dbReference type="InterPro" id="IPR000014">
    <property type="entry name" value="PAS"/>
</dbReference>
<dbReference type="InterPro" id="IPR035965">
    <property type="entry name" value="PAS-like_dom_sf"/>
</dbReference>
<dbReference type="SUPFAM" id="SSF55874">
    <property type="entry name" value="ATPase domain of HSP90 chaperone/DNA topoisomerase II/histidine kinase"/>
    <property type="match status" value="1"/>
</dbReference>
<dbReference type="NCBIfam" id="TIGR00229">
    <property type="entry name" value="sensory_box"/>
    <property type="match status" value="1"/>
</dbReference>
<dbReference type="EMBL" id="JBHLWK010000001">
    <property type="protein sequence ID" value="MFC0202780.1"/>
    <property type="molecule type" value="Genomic_DNA"/>
</dbReference>
<evidence type="ECO:0000256" key="2">
    <source>
        <dbReference type="ARBA" id="ARBA00012438"/>
    </source>
</evidence>
<dbReference type="RefSeq" id="WP_379485648.1">
    <property type="nucleotide sequence ID" value="NZ_JBHLWK010000001.1"/>
</dbReference>
<dbReference type="CDD" id="cd00130">
    <property type="entry name" value="PAS"/>
    <property type="match status" value="1"/>
</dbReference>
<name>A0ABV6CPX9_9SPHN</name>
<evidence type="ECO:0000313" key="10">
    <source>
        <dbReference type="Proteomes" id="UP001589798"/>
    </source>
</evidence>
<evidence type="ECO:0000259" key="8">
    <source>
        <dbReference type="PROSITE" id="PS50112"/>
    </source>
</evidence>
<dbReference type="Gene3D" id="3.30.450.20">
    <property type="entry name" value="PAS domain"/>
    <property type="match status" value="2"/>
</dbReference>
<dbReference type="InterPro" id="IPR003661">
    <property type="entry name" value="HisK_dim/P_dom"/>
</dbReference>
<gene>
    <name evidence="9" type="ORF">ACFFJC_00675</name>
</gene>
<dbReference type="Pfam" id="PF00512">
    <property type="entry name" value="HisKA"/>
    <property type="match status" value="1"/>
</dbReference>
<feature type="domain" description="Histidine kinase" evidence="7">
    <location>
        <begin position="263"/>
        <end position="478"/>
    </location>
</feature>
<dbReference type="PANTHER" id="PTHR42878">
    <property type="entry name" value="TWO-COMPONENT HISTIDINE KINASE"/>
    <property type="match status" value="1"/>
</dbReference>
<evidence type="ECO:0000259" key="7">
    <source>
        <dbReference type="PROSITE" id="PS50109"/>
    </source>
</evidence>
<evidence type="ECO:0000256" key="4">
    <source>
        <dbReference type="ARBA" id="ARBA00022679"/>
    </source>
</evidence>
<organism evidence="9 10">
    <name type="scientific">Novosphingobium soli</name>
    <dbReference type="NCBI Taxonomy" id="574956"/>
    <lineage>
        <taxon>Bacteria</taxon>
        <taxon>Pseudomonadati</taxon>
        <taxon>Pseudomonadota</taxon>
        <taxon>Alphaproteobacteria</taxon>
        <taxon>Sphingomonadales</taxon>
        <taxon>Sphingomonadaceae</taxon>
        <taxon>Novosphingobium</taxon>
    </lineage>
</organism>
<dbReference type="Gene3D" id="1.10.287.130">
    <property type="match status" value="1"/>
</dbReference>
<dbReference type="InterPro" id="IPR005467">
    <property type="entry name" value="His_kinase_dom"/>
</dbReference>
<dbReference type="Pfam" id="PF00989">
    <property type="entry name" value="PAS"/>
    <property type="match status" value="1"/>
</dbReference>
<dbReference type="PRINTS" id="PR00344">
    <property type="entry name" value="BCTRLSENSOR"/>
</dbReference>